<dbReference type="PANTHER" id="PTHR44591">
    <property type="entry name" value="STRESS RESPONSE REGULATOR PROTEIN 1"/>
    <property type="match status" value="1"/>
</dbReference>
<dbReference type="RefSeq" id="WP_213163890.1">
    <property type="nucleotide sequence ID" value="NZ_CP058214.1"/>
</dbReference>
<proteinExistence type="predicted"/>
<dbReference type="SMART" id="SM00448">
    <property type="entry name" value="REC"/>
    <property type="match status" value="1"/>
</dbReference>
<evidence type="ECO:0000313" key="4">
    <source>
        <dbReference type="EMBL" id="QPC42654.1"/>
    </source>
</evidence>
<dbReference type="PANTHER" id="PTHR44591:SF25">
    <property type="entry name" value="CHEMOTAXIS TWO-COMPONENT RESPONSE REGULATOR"/>
    <property type="match status" value="1"/>
</dbReference>
<dbReference type="Gene3D" id="3.40.50.2300">
    <property type="match status" value="1"/>
</dbReference>
<name>A0A7S8C3F2_9HYPH</name>
<evidence type="ECO:0000259" key="3">
    <source>
        <dbReference type="PROSITE" id="PS50110"/>
    </source>
</evidence>
<dbReference type="Pfam" id="PF00072">
    <property type="entry name" value="Response_reg"/>
    <property type="match status" value="1"/>
</dbReference>
<dbReference type="SUPFAM" id="SSF52172">
    <property type="entry name" value="CheY-like"/>
    <property type="match status" value="1"/>
</dbReference>
<keyword evidence="1 2" id="KW-0597">Phosphoprotein</keyword>
<feature type="modified residue" description="4-aspartylphosphate" evidence="2">
    <location>
        <position position="53"/>
    </location>
</feature>
<dbReference type="GO" id="GO:0000160">
    <property type="term" value="P:phosphorelay signal transduction system"/>
    <property type="evidence" value="ECO:0007669"/>
    <property type="project" value="InterPro"/>
</dbReference>
<dbReference type="EMBL" id="CP058214">
    <property type="protein sequence ID" value="QPC42654.1"/>
    <property type="molecule type" value="Genomic_DNA"/>
</dbReference>
<dbReference type="InterPro" id="IPR050595">
    <property type="entry name" value="Bact_response_regulator"/>
</dbReference>
<organism evidence="4 5">
    <name type="scientific">Kaustia mangrovi</name>
    <dbReference type="NCBI Taxonomy" id="2593653"/>
    <lineage>
        <taxon>Bacteria</taxon>
        <taxon>Pseudomonadati</taxon>
        <taxon>Pseudomonadota</taxon>
        <taxon>Alphaproteobacteria</taxon>
        <taxon>Hyphomicrobiales</taxon>
        <taxon>Parvibaculaceae</taxon>
        <taxon>Kaustia</taxon>
    </lineage>
</organism>
<evidence type="ECO:0000256" key="1">
    <source>
        <dbReference type="ARBA" id="ARBA00022553"/>
    </source>
</evidence>
<protein>
    <submittedName>
        <fullName evidence="4">Response regulator</fullName>
    </submittedName>
</protein>
<gene>
    <name evidence="4" type="ORF">HW532_08035</name>
</gene>
<accession>A0A7S8C3F2</accession>
<dbReference type="Proteomes" id="UP000593594">
    <property type="component" value="Chromosome"/>
</dbReference>
<dbReference type="InterPro" id="IPR011006">
    <property type="entry name" value="CheY-like_superfamily"/>
</dbReference>
<evidence type="ECO:0000313" key="5">
    <source>
        <dbReference type="Proteomes" id="UP000593594"/>
    </source>
</evidence>
<dbReference type="AlphaFoldDB" id="A0A7S8C3F2"/>
<keyword evidence="5" id="KW-1185">Reference proteome</keyword>
<dbReference type="KEGG" id="kmn:HW532_08035"/>
<sequence length="119" mass="13141">MKPTILIVEDDKAVRESLRMVLEVYGYTVEEFATGEDLIERAEPVDGACIILDIHLPGASGIETLERLRAHSGPFNAILVSARATDRMQNDARRLHALALFSKPVDIDRLLGTISALEQ</sequence>
<evidence type="ECO:0000256" key="2">
    <source>
        <dbReference type="PROSITE-ProRule" id="PRU00169"/>
    </source>
</evidence>
<dbReference type="InterPro" id="IPR001789">
    <property type="entry name" value="Sig_transdc_resp-reg_receiver"/>
</dbReference>
<reference evidence="4 5" key="1">
    <citation type="submission" date="2020-06" db="EMBL/GenBank/DDBJ databases">
        <title>Genome sequence of 2 isolates from Red Sea Mangroves.</title>
        <authorList>
            <person name="Sefrji F."/>
            <person name="Michoud G."/>
            <person name="Merlino G."/>
            <person name="Daffonchio D."/>
        </authorList>
    </citation>
    <scope>NUCLEOTIDE SEQUENCE [LARGE SCALE GENOMIC DNA]</scope>
    <source>
        <strain evidence="4 5">R1DC25</strain>
    </source>
</reference>
<feature type="domain" description="Response regulatory" evidence="3">
    <location>
        <begin position="4"/>
        <end position="118"/>
    </location>
</feature>
<dbReference type="PROSITE" id="PS50110">
    <property type="entry name" value="RESPONSE_REGULATORY"/>
    <property type="match status" value="1"/>
</dbReference>